<evidence type="ECO:0000259" key="4">
    <source>
        <dbReference type="PROSITE" id="PS50250"/>
    </source>
</evidence>
<dbReference type="Proteomes" id="UP000054408">
    <property type="component" value="Unassembled WGS sequence"/>
</dbReference>
<dbReference type="GO" id="GO:0006406">
    <property type="term" value="P:mRNA export from nucleus"/>
    <property type="evidence" value="ECO:0007669"/>
    <property type="project" value="TreeGrafter"/>
</dbReference>
<dbReference type="GO" id="GO:0005737">
    <property type="term" value="C:cytoplasm"/>
    <property type="evidence" value="ECO:0007669"/>
    <property type="project" value="TreeGrafter"/>
</dbReference>
<dbReference type="OrthoDB" id="21502at2759"/>
<dbReference type="RefSeq" id="XP_013758087.1">
    <property type="nucleotide sequence ID" value="XM_013902633.1"/>
</dbReference>
<proteinExistence type="inferred from homology"/>
<dbReference type="InterPro" id="IPR012677">
    <property type="entry name" value="Nucleotide-bd_a/b_plait_sf"/>
</dbReference>
<evidence type="ECO:0000313" key="5">
    <source>
        <dbReference type="EMBL" id="KNC49054.1"/>
    </source>
</evidence>
<dbReference type="Gene3D" id="1.25.40.990">
    <property type="match status" value="1"/>
</dbReference>
<dbReference type="eggNOG" id="KOG1860">
    <property type="taxonomic scope" value="Eukaryota"/>
</dbReference>
<feature type="compositionally biased region" description="Low complexity" evidence="3">
    <location>
        <begin position="340"/>
        <end position="353"/>
    </location>
</feature>
<dbReference type="InterPro" id="IPR005062">
    <property type="entry name" value="SAC3/GANP/THP3_conserved"/>
</dbReference>
<dbReference type="Pfam" id="PF03399">
    <property type="entry name" value="SAC3_GANP"/>
    <property type="match status" value="1"/>
</dbReference>
<accession>A0A0L0D9N6</accession>
<evidence type="ECO:0000256" key="1">
    <source>
        <dbReference type="ARBA" id="ARBA00038443"/>
    </source>
</evidence>
<evidence type="ECO:0000313" key="6">
    <source>
        <dbReference type="Proteomes" id="UP000054408"/>
    </source>
</evidence>
<feature type="coiled-coil region" evidence="2">
    <location>
        <begin position="846"/>
        <end position="1007"/>
    </location>
</feature>
<dbReference type="PANTHER" id="PTHR12436:SF3">
    <property type="entry name" value="GERMINAL-CENTER ASSOCIATED NUCLEAR PROTEIN"/>
    <property type="match status" value="1"/>
</dbReference>
<dbReference type="Gene3D" id="3.30.70.330">
    <property type="match status" value="1"/>
</dbReference>
<feature type="compositionally biased region" description="Acidic residues" evidence="3">
    <location>
        <begin position="99"/>
        <end position="114"/>
    </location>
</feature>
<keyword evidence="2" id="KW-0175">Coiled coil</keyword>
<sequence>MPKKTRGKKASKSSGKKGKKSAVQARKRKKPSGTKGSLADKFAARLSGLNKAKGASSGDGENAARNPRKGQRGGKGTTVFVKRSKNNNGSASGFHFAGDDDGHDEDDNGDDGNNDDGGASTEEYQRNNDGDDDDPTKRAVFIPVVPDESNYKGALVRAVTKCGKVVDIFPKFGKSKKSAIIVFETAASAREAIASVTSIGGVPIKVSQARSVPSFDSASSSAPPAATMLLPTMTTETTNASHFLQSTMTRTASAFSGLSGAGSSDTGPSSFKLRATAPAFVPSAPSALSAPSAPPAPGSNPFAVAQPKPTPTSGRSLFAPPQRKHVARSSREEAPFATQRPSAAASAALRATPPAAVVPAPSTLVKIRDDDSLTQERAAERAKRFASVGEAEARYKKLNVEVVRKREEAKAALVHGTDVRDAAAIVGTCPDMCPEHERLERYIRNDLLSFEKIPGTNTIDHSAVMKKFHRPAAGDAPPLPEEVRPHPVLRRTMDYVLAQVIDSTARSFAEVHAYVRDRTRSIRQDYNFQAIASVEAAEVLEQIVRFHILSEHRCCEEPIELFDSQQNMEQFSKCITDLFHMYRVLRYRGETPPNEAEFRAYGVLSRIDSPEALLDLLTLPAELLASPDLAFALDVVQAFKTGNYAKFFNLVRSTTYLNACLIHKFFNPMRSVALRTMNRAYRSVAGPIAGAKVVDPIPVEYLVGVLGFETETEAIAFLQHHGLAPAEVPATQANQTSRDYHGQVCVFFGTDSLVHNSSKFPVSCSHVLIESKLDPCATNALVISGVLPRHGEPPLDRAMLQKHVRLLSRRGAGEEDQDAIAAARAANSERRAAAAAAAREADAVRQEQARAAALALENERRVARAKAAAEAEAKAVEAKAVAARAKAAADAEAAKAAAVAARVAAAAEAKRVAEAAAAERAAAQAAAAQAAANKAAADKAAREATAAAAARERALAAEAAASAEKLRREAAALAAEEQRLALAREERLAAEAAARELERALVAQREAAARRQAAREANLIRAREQRITRGLFTRWRSMYETCARIRSERAARRAELEARYQQFKASFTGVPLSSGLFSAGEHMSMLLEVPGEGESEGNEATPPVTPARTGKGKSLVRSGTSLLSPAGAGGVRLARSQLSAGSSFREWEAASASQQVLMAMRLRAEEESHAFWCALDVPSLVAKPLYEAFLAHVASAMPPFEAGVKRSRAATPLLESAQGEDGCHVRAGSMSEHWPLRGTAGAASAAPATVTLGFKVVVAARSSPHESDISSWLAGKLAKSASLLTDQLDQLSPNSATLTAPLTAYGVAASELGREIESFGQAFLPQLQTHETKRALAEVLRGTTCLVFVLHTSGDGDDGSSDEDDDAEATETAERERLHALVAGLAPQAGAALLVLYASDAVQAESGARELEVQAEMRRVARVLELGSLPQAQVGAWRIQPYNELQAGDPKQGQYSVCTLQAGLKWAAEYGPAAPPLALFSLGELIDHYVSVHVDEVLSRPALTLEHGIGMFNGVLDALASLLTDDRLGAYDWPAPEYAPDAVPPLEWNAPGALATLGSVLSALKLPDLGRVGTAYVPSDGSTMQVTSVHLEGLAYAQPGLVSAFLSDYASALAAREHESPLLPLALVSMRTALQHALRAHFPQALGGSGSGRSTFVPSVELGPLWAMFMRAVVEHRLEQLPAEVRALPVYHTYLRPPLGPLPSSLVEAHVKANREPARTPRRIPPTVVGPGVLGKRSAVFDDELGDVDVALQPRTPMLRTNSGVFTLSAAGSPVATPPASKRRKPLSASKAPRGAPGTPRMARSARKLRAATGSPQLRTATGSSSGSGSDEADLSVDDLFAKFMRRAHKQRRKMAESDLLLWSVSESKLSVPS</sequence>
<dbReference type="STRING" id="461836.A0A0L0D9N6"/>
<gene>
    <name evidence="5" type="ORF">AMSG_05013</name>
</gene>
<feature type="domain" description="PCI" evidence="4">
    <location>
        <begin position="567"/>
        <end position="752"/>
    </location>
</feature>
<feature type="compositionally biased region" description="Basic residues" evidence="3">
    <location>
        <begin position="1"/>
        <end position="32"/>
    </location>
</feature>
<dbReference type="InterPro" id="IPR035979">
    <property type="entry name" value="RBD_domain_sf"/>
</dbReference>
<keyword evidence="6" id="KW-1185">Reference proteome</keyword>
<feature type="region of interest" description="Disordered" evidence="3">
    <location>
        <begin position="1091"/>
        <end position="1115"/>
    </location>
</feature>
<feature type="region of interest" description="Disordered" evidence="3">
    <location>
        <begin position="1770"/>
        <end position="1834"/>
    </location>
</feature>
<dbReference type="EMBL" id="GL349453">
    <property type="protein sequence ID" value="KNC49054.1"/>
    <property type="molecule type" value="Genomic_DNA"/>
</dbReference>
<organism evidence="5 6">
    <name type="scientific">Thecamonas trahens ATCC 50062</name>
    <dbReference type="NCBI Taxonomy" id="461836"/>
    <lineage>
        <taxon>Eukaryota</taxon>
        <taxon>Apusozoa</taxon>
        <taxon>Apusomonadida</taxon>
        <taxon>Apusomonadidae</taxon>
        <taxon>Thecamonas</taxon>
    </lineage>
</organism>
<name>A0A0L0D9N6_THETB</name>
<evidence type="ECO:0000256" key="3">
    <source>
        <dbReference type="SAM" id="MobiDB-lite"/>
    </source>
</evidence>
<dbReference type="InterPro" id="IPR000717">
    <property type="entry name" value="PCI_dom"/>
</dbReference>
<reference evidence="5 6" key="1">
    <citation type="submission" date="2010-05" db="EMBL/GenBank/DDBJ databases">
        <title>The Genome Sequence of Thecamonas trahens ATCC 50062.</title>
        <authorList>
            <consortium name="The Broad Institute Genome Sequencing Platform"/>
            <person name="Russ C."/>
            <person name="Cuomo C."/>
            <person name="Shea T."/>
            <person name="Young S.K."/>
            <person name="Zeng Q."/>
            <person name="Koehrsen M."/>
            <person name="Haas B."/>
            <person name="Borodovsky M."/>
            <person name="Guigo R."/>
            <person name="Alvarado L."/>
            <person name="Berlin A."/>
            <person name="Bochicchio J."/>
            <person name="Borenstein D."/>
            <person name="Chapman S."/>
            <person name="Chen Z."/>
            <person name="Freedman E."/>
            <person name="Gellesch M."/>
            <person name="Goldberg J."/>
            <person name="Griggs A."/>
            <person name="Gujja S."/>
            <person name="Heilman E."/>
            <person name="Heiman D."/>
            <person name="Hepburn T."/>
            <person name="Howarth C."/>
            <person name="Jen D."/>
            <person name="Larson L."/>
            <person name="Mehta T."/>
            <person name="Park D."/>
            <person name="Pearson M."/>
            <person name="Roberts A."/>
            <person name="Saif S."/>
            <person name="Shenoy N."/>
            <person name="Sisk P."/>
            <person name="Stolte C."/>
            <person name="Sykes S."/>
            <person name="Thomson T."/>
            <person name="Walk T."/>
            <person name="White J."/>
            <person name="Yandava C."/>
            <person name="Burger G."/>
            <person name="Gray M.W."/>
            <person name="Holland P.W.H."/>
            <person name="King N."/>
            <person name="Lang F.B.F."/>
            <person name="Roger A.J."/>
            <person name="Ruiz-Trillo I."/>
            <person name="Lander E."/>
            <person name="Nusbaum C."/>
        </authorList>
    </citation>
    <scope>NUCLEOTIDE SEQUENCE [LARGE SCALE GENOMIC DNA]</scope>
    <source>
        <strain evidence="5 6">ATCC 50062</strain>
    </source>
</reference>
<dbReference type="PROSITE" id="PS50250">
    <property type="entry name" value="PCI"/>
    <property type="match status" value="1"/>
</dbReference>
<evidence type="ECO:0000256" key="2">
    <source>
        <dbReference type="SAM" id="Coils"/>
    </source>
</evidence>
<feature type="region of interest" description="Disordered" evidence="3">
    <location>
        <begin position="283"/>
        <end position="353"/>
    </location>
</feature>
<dbReference type="SUPFAM" id="SSF54928">
    <property type="entry name" value="RNA-binding domain, RBD"/>
    <property type="match status" value="1"/>
</dbReference>
<comment type="similarity">
    <text evidence="1">Belongs to the SAC3 family.</text>
</comment>
<dbReference type="GO" id="GO:0003676">
    <property type="term" value="F:nucleic acid binding"/>
    <property type="evidence" value="ECO:0007669"/>
    <property type="project" value="InterPro"/>
</dbReference>
<feature type="region of interest" description="Disordered" evidence="3">
    <location>
        <begin position="1"/>
        <end position="138"/>
    </location>
</feature>
<dbReference type="GO" id="GO:0070390">
    <property type="term" value="C:transcription export complex 2"/>
    <property type="evidence" value="ECO:0007669"/>
    <property type="project" value="TreeGrafter"/>
</dbReference>
<dbReference type="GeneID" id="25564517"/>
<dbReference type="PANTHER" id="PTHR12436">
    <property type="entry name" value="80 KDA MCM3-ASSOCIATED PROTEIN"/>
    <property type="match status" value="1"/>
</dbReference>
<protein>
    <recommendedName>
        <fullName evidence="4">PCI domain-containing protein</fullName>
    </recommendedName>
</protein>
<dbReference type="InterPro" id="IPR045107">
    <property type="entry name" value="SAC3/GANP/THP3"/>
</dbReference>